<evidence type="ECO:0000256" key="1">
    <source>
        <dbReference type="SAM" id="Phobius"/>
    </source>
</evidence>
<name>A0A481YQN7_9VIRU</name>
<proteinExistence type="predicted"/>
<organism evidence="2">
    <name type="scientific">Pithovirus LCDPAC02</name>
    <dbReference type="NCBI Taxonomy" id="2506601"/>
    <lineage>
        <taxon>Viruses</taxon>
        <taxon>Pithoviruses</taxon>
    </lineage>
</organism>
<dbReference type="EMBL" id="MK500302">
    <property type="protein sequence ID" value="QBK85065.1"/>
    <property type="molecule type" value="Genomic_DNA"/>
</dbReference>
<evidence type="ECO:0000313" key="2">
    <source>
        <dbReference type="EMBL" id="QBK85065.1"/>
    </source>
</evidence>
<keyword evidence="1" id="KW-0472">Membrane</keyword>
<feature type="transmembrane region" description="Helical" evidence="1">
    <location>
        <begin position="46"/>
        <end position="70"/>
    </location>
</feature>
<reference evidence="2" key="1">
    <citation type="journal article" date="2019" name="MBio">
        <title>Virus Genomes from Deep Sea Sediments Expand the Ocean Megavirome and Support Independent Origins of Viral Gigantism.</title>
        <authorList>
            <person name="Backstrom D."/>
            <person name="Yutin N."/>
            <person name="Jorgensen S.L."/>
            <person name="Dharamshi J."/>
            <person name="Homa F."/>
            <person name="Zaremba-Niedwiedzka K."/>
            <person name="Spang A."/>
            <person name="Wolf Y.I."/>
            <person name="Koonin E.V."/>
            <person name="Ettema T.J."/>
        </authorList>
    </citation>
    <scope>NUCLEOTIDE SEQUENCE</scope>
</reference>
<protein>
    <recommendedName>
        <fullName evidence="3">Transmembrane protein</fullName>
    </recommendedName>
</protein>
<feature type="transmembrane region" description="Helical" evidence="1">
    <location>
        <begin position="5"/>
        <end position="26"/>
    </location>
</feature>
<accession>A0A481YQN7</accession>
<sequence length="90" mass="10509">MIYLIVVAIILFIIAIILFVNAFLHLECDQRLRELSSSNGLTHVSFWSIVSAISGFVLLVISFYFLWLYFTEIEPPKKEEIVEEEKIKEE</sequence>
<keyword evidence="1" id="KW-0812">Transmembrane</keyword>
<keyword evidence="1" id="KW-1133">Transmembrane helix</keyword>
<gene>
    <name evidence="2" type="ORF">LCDPAC02_02640</name>
</gene>
<evidence type="ECO:0008006" key="3">
    <source>
        <dbReference type="Google" id="ProtNLM"/>
    </source>
</evidence>